<dbReference type="GeneTree" id="ENSGT01150000286925"/>
<sequence>MPDTFYEANIMLCPKEGKNKEVCSGYRPISLINTDAKIFTKILADRLKLIIPEVIEMDQTGFMPGRLGIDNIWKVIDLITYIKQKNKPAAIISLDAEKAFDLVEHKFLLETMERMGMEGQFLKWLQIIYKKPRAKIILDGKTTADFKLTRGTRQGCPLSPLLFNIAIEPLAIAIRAQQQIKGIQMQQKEFKVALYADDMMLSLTDLPTSIPKLIEIITQFGRVSGYRVYIDKSQMLLFHEEKLNATEKQKATPFKIQNSHIKYLGINIPKKWKDLYKLNFAPLLEEVKRKEEEWKKLHISWLGRINLVKMTLLPKLLYTSLTLPIRVPKEYYDIINKNIARIVW</sequence>
<reference evidence="2" key="2">
    <citation type="submission" date="2025-09" db="UniProtKB">
        <authorList>
            <consortium name="Ensembl"/>
        </authorList>
    </citation>
    <scope>IDENTIFICATION</scope>
</reference>
<dbReference type="OMA" id="QNTRSIH"/>
<proteinExistence type="predicted"/>
<dbReference type="InterPro" id="IPR043502">
    <property type="entry name" value="DNA/RNA_pol_sf"/>
</dbReference>
<dbReference type="PANTHER" id="PTHR31635">
    <property type="entry name" value="REVERSE TRANSCRIPTASE DOMAIN-CONTAINING PROTEIN-RELATED"/>
    <property type="match status" value="1"/>
</dbReference>
<name>A0A8D0GHQ7_SPHPU</name>
<dbReference type="Proteomes" id="UP000694392">
    <property type="component" value="Unplaced"/>
</dbReference>
<dbReference type="Ensembl" id="ENSSPUT00000006743.1">
    <property type="protein sequence ID" value="ENSSPUP00000006332.1"/>
    <property type="gene ID" value="ENSSPUG00000004892.1"/>
</dbReference>
<evidence type="ECO:0000259" key="1">
    <source>
        <dbReference type="PROSITE" id="PS50878"/>
    </source>
</evidence>
<dbReference type="AlphaFoldDB" id="A0A8D0GHQ7"/>
<accession>A0A8D0GHQ7</accession>
<feature type="domain" description="Reverse transcriptase" evidence="1">
    <location>
        <begin position="1"/>
        <end position="268"/>
    </location>
</feature>
<organism evidence="2 3">
    <name type="scientific">Sphenodon punctatus</name>
    <name type="common">Tuatara</name>
    <name type="synonym">Hatteria punctata</name>
    <dbReference type="NCBI Taxonomy" id="8508"/>
    <lineage>
        <taxon>Eukaryota</taxon>
        <taxon>Metazoa</taxon>
        <taxon>Chordata</taxon>
        <taxon>Craniata</taxon>
        <taxon>Vertebrata</taxon>
        <taxon>Euteleostomi</taxon>
        <taxon>Lepidosauria</taxon>
        <taxon>Sphenodontia</taxon>
        <taxon>Sphenodontidae</taxon>
        <taxon>Sphenodon</taxon>
    </lineage>
</organism>
<dbReference type="InterPro" id="IPR000477">
    <property type="entry name" value="RT_dom"/>
</dbReference>
<dbReference type="Pfam" id="PF00078">
    <property type="entry name" value="RVT_1"/>
    <property type="match status" value="1"/>
</dbReference>
<dbReference type="CDD" id="cd01650">
    <property type="entry name" value="RT_nLTR_like"/>
    <property type="match status" value="1"/>
</dbReference>
<evidence type="ECO:0000313" key="2">
    <source>
        <dbReference type="Ensembl" id="ENSSPUP00000006332.1"/>
    </source>
</evidence>
<dbReference type="SUPFAM" id="SSF56672">
    <property type="entry name" value="DNA/RNA polymerases"/>
    <property type="match status" value="1"/>
</dbReference>
<reference evidence="2" key="1">
    <citation type="submission" date="2025-08" db="UniProtKB">
        <authorList>
            <consortium name="Ensembl"/>
        </authorList>
    </citation>
    <scope>IDENTIFICATION</scope>
</reference>
<protein>
    <recommendedName>
        <fullName evidence="1">Reverse transcriptase domain-containing protein</fullName>
    </recommendedName>
</protein>
<dbReference type="PROSITE" id="PS50878">
    <property type="entry name" value="RT_POL"/>
    <property type="match status" value="1"/>
</dbReference>
<dbReference type="PANTHER" id="PTHR31635:SF196">
    <property type="entry name" value="REVERSE TRANSCRIPTASE DOMAIN-CONTAINING PROTEIN-RELATED"/>
    <property type="match status" value="1"/>
</dbReference>
<keyword evidence="3" id="KW-1185">Reference proteome</keyword>
<evidence type="ECO:0000313" key="3">
    <source>
        <dbReference type="Proteomes" id="UP000694392"/>
    </source>
</evidence>